<organism evidence="3 4">
    <name type="scientific">Gossypium lobatum</name>
    <dbReference type="NCBI Taxonomy" id="34289"/>
    <lineage>
        <taxon>Eukaryota</taxon>
        <taxon>Viridiplantae</taxon>
        <taxon>Streptophyta</taxon>
        <taxon>Embryophyta</taxon>
        <taxon>Tracheophyta</taxon>
        <taxon>Spermatophyta</taxon>
        <taxon>Magnoliopsida</taxon>
        <taxon>eudicotyledons</taxon>
        <taxon>Gunneridae</taxon>
        <taxon>Pentapetalae</taxon>
        <taxon>rosids</taxon>
        <taxon>malvids</taxon>
        <taxon>Malvales</taxon>
        <taxon>Malvaceae</taxon>
        <taxon>Malvoideae</taxon>
        <taxon>Gossypium</taxon>
    </lineage>
</organism>
<feature type="domain" description="RNase H type-1" evidence="1">
    <location>
        <begin position="150"/>
        <end position="240"/>
    </location>
</feature>
<dbReference type="Proteomes" id="UP000593572">
    <property type="component" value="Unassembled WGS sequence"/>
</dbReference>
<dbReference type="GO" id="GO:0004523">
    <property type="term" value="F:RNA-DNA hybrid ribonuclease activity"/>
    <property type="evidence" value="ECO:0007669"/>
    <property type="project" value="InterPro"/>
</dbReference>
<gene>
    <name evidence="3" type="ORF">Golob_000802</name>
</gene>
<evidence type="ECO:0000313" key="3">
    <source>
        <dbReference type="EMBL" id="MBA0573532.1"/>
    </source>
</evidence>
<dbReference type="Gene3D" id="3.30.420.10">
    <property type="entry name" value="Ribonuclease H-like superfamily/Ribonuclease H"/>
    <property type="match status" value="1"/>
</dbReference>
<accession>A0A7J8N9L9</accession>
<sequence length="244" mass="27472">MASVGKLVMGTILIFAKKIRALKVFAWHVGHELLPTNAKISSIRQNFKKDCPRCGASVETLIHALKDCLTARAILTLNGLDGRLLNKDYSCCIDCIKDAMRLLDKKAIVDFITTLWNSWNNRNNYVFHEMGEAIKQDSEDKLYAIVSNDKNRFGVIVRDSDPFVIGGDCGFKDEKMMANWAELYAVEESLKIACSLNIANVIFETDCTSLANRIKKRMEDITIIGHCIIESFKTTEMLNNVVVN</sequence>
<dbReference type="InterPro" id="IPR026960">
    <property type="entry name" value="RVT-Znf"/>
</dbReference>
<comment type="caution">
    <text evidence="3">The sequence shown here is derived from an EMBL/GenBank/DDBJ whole genome shotgun (WGS) entry which is preliminary data.</text>
</comment>
<evidence type="ECO:0000259" key="2">
    <source>
        <dbReference type="Pfam" id="PF13966"/>
    </source>
</evidence>
<name>A0A7J8N9L9_9ROSI</name>
<dbReference type="EMBL" id="JABEZX010000013">
    <property type="protein sequence ID" value="MBA0573532.1"/>
    <property type="molecule type" value="Genomic_DNA"/>
</dbReference>
<reference evidence="3 4" key="1">
    <citation type="journal article" date="2019" name="Genome Biol. Evol.">
        <title>Insights into the evolution of the New World diploid cottons (Gossypium, subgenus Houzingenia) based on genome sequencing.</title>
        <authorList>
            <person name="Grover C.E."/>
            <person name="Arick M.A. 2nd"/>
            <person name="Thrash A."/>
            <person name="Conover J.L."/>
            <person name="Sanders W.S."/>
            <person name="Peterson D.G."/>
            <person name="Frelichowski J.E."/>
            <person name="Scheffler J.A."/>
            <person name="Scheffler B.E."/>
            <person name="Wendel J.F."/>
        </authorList>
    </citation>
    <scope>NUCLEOTIDE SEQUENCE [LARGE SCALE GENOMIC DNA]</scope>
    <source>
        <strain evidence="3">157</strain>
        <tissue evidence="3">Leaf</tissue>
    </source>
</reference>
<dbReference type="InterPro" id="IPR002156">
    <property type="entry name" value="RNaseH_domain"/>
</dbReference>
<evidence type="ECO:0000313" key="4">
    <source>
        <dbReference type="Proteomes" id="UP000593572"/>
    </source>
</evidence>
<feature type="domain" description="Reverse transcriptase zinc-binding" evidence="2">
    <location>
        <begin position="16"/>
        <end position="73"/>
    </location>
</feature>
<dbReference type="Pfam" id="PF13966">
    <property type="entry name" value="zf-RVT"/>
    <property type="match status" value="1"/>
</dbReference>
<protein>
    <recommendedName>
        <fullName evidence="5">RNase H type-1 domain-containing protein</fullName>
    </recommendedName>
</protein>
<dbReference type="Pfam" id="PF13456">
    <property type="entry name" value="RVT_3"/>
    <property type="match status" value="1"/>
</dbReference>
<proteinExistence type="predicted"/>
<keyword evidence="4" id="KW-1185">Reference proteome</keyword>
<evidence type="ECO:0000259" key="1">
    <source>
        <dbReference type="Pfam" id="PF13456"/>
    </source>
</evidence>
<dbReference type="GO" id="GO:0003676">
    <property type="term" value="F:nucleic acid binding"/>
    <property type="evidence" value="ECO:0007669"/>
    <property type="project" value="InterPro"/>
</dbReference>
<dbReference type="AlphaFoldDB" id="A0A7J8N9L9"/>
<evidence type="ECO:0008006" key="5">
    <source>
        <dbReference type="Google" id="ProtNLM"/>
    </source>
</evidence>
<dbReference type="InterPro" id="IPR036397">
    <property type="entry name" value="RNaseH_sf"/>
</dbReference>